<comment type="catalytic activity">
    <reaction evidence="13">
        <text>UDP-N-acetyl-alpha-D-muramate + L-alanine + ATP = UDP-N-acetyl-alpha-D-muramoyl-L-alanine + ADP + phosphate + H(+)</text>
        <dbReference type="Rhea" id="RHEA:23372"/>
        <dbReference type="ChEBI" id="CHEBI:15378"/>
        <dbReference type="ChEBI" id="CHEBI:30616"/>
        <dbReference type="ChEBI" id="CHEBI:43474"/>
        <dbReference type="ChEBI" id="CHEBI:57972"/>
        <dbReference type="ChEBI" id="CHEBI:70757"/>
        <dbReference type="ChEBI" id="CHEBI:83898"/>
        <dbReference type="ChEBI" id="CHEBI:456216"/>
        <dbReference type="EC" id="6.3.2.8"/>
    </reaction>
</comment>
<keyword evidence="7" id="KW-0547">Nucleotide-binding</keyword>
<dbReference type="InterPro" id="IPR036565">
    <property type="entry name" value="Mur-like_cat_sf"/>
</dbReference>
<dbReference type="Proteomes" id="UP000077469">
    <property type="component" value="Chromosome"/>
</dbReference>
<dbReference type="InterPro" id="IPR005758">
    <property type="entry name" value="UDP-N-AcMur_Ala_ligase_MurC"/>
</dbReference>
<evidence type="ECO:0000256" key="1">
    <source>
        <dbReference type="ARBA" id="ARBA00004496"/>
    </source>
</evidence>
<dbReference type="InterPro" id="IPR013221">
    <property type="entry name" value="Mur_ligase_cen"/>
</dbReference>
<dbReference type="RefSeq" id="WP_031503141.1">
    <property type="nucleotide sequence ID" value="NC_022795.1"/>
</dbReference>
<proteinExistence type="predicted"/>
<keyword evidence="8" id="KW-0067">ATP-binding</keyword>
<dbReference type="Gene3D" id="3.40.1190.10">
    <property type="entry name" value="Mur-like, catalytic domain"/>
    <property type="match status" value="1"/>
</dbReference>
<evidence type="ECO:0000256" key="9">
    <source>
        <dbReference type="ARBA" id="ARBA00022960"/>
    </source>
</evidence>
<protein>
    <recommendedName>
        <fullName evidence="3 14">UDP-N-acetylmuramate--L-alanine ligase</fullName>
        <ecNumber evidence="3 14">6.3.2.8</ecNumber>
    </recommendedName>
</protein>
<dbReference type="STRING" id="1123384.AJ81_00705"/>
<dbReference type="InterPro" id="IPR004101">
    <property type="entry name" value="Mur_ligase_C"/>
</dbReference>
<keyword evidence="5 18" id="KW-0436">Ligase</keyword>
<dbReference type="GO" id="GO:0071555">
    <property type="term" value="P:cell wall organization"/>
    <property type="evidence" value="ECO:0007669"/>
    <property type="project" value="UniProtKB-KW"/>
</dbReference>
<feature type="domain" description="Mur ligase N-terminal catalytic" evidence="15">
    <location>
        <begin position="2"/>
        <end position="98"/>
    </location>
</feature>
<dbReference type="Gene3D" id="3.40.50.720">
    <property type="entry name" value="NAD(P)-binding Rossmann-like Domain"/>
    <property type="match status" value="1"/>
</dbReference>
<evidence type="ECO:0000259" key="15">
    <source>
        <dbReference type="Pfam" id="PF01225"/>
    </source>
</evidence>
<evidence type="ECO:0000256" key="3">
    <source>
        <dbReference type="ARBA" id="ARBA00012211"/>
    </source>
</evidence>
<dbReference type="SUPFAM" id="SSF53244">
    <property type="entry name" value="MurD-like peptide ligases, peptide-binding domain"/>
    <property type="match status" value="1"/>
</dbReference>
<feature type="domain" description="Mur ligase C-terminal" evidence="16">
    <location>
        <begin position="297"/>
        <end position="426"/>
    </location>
</feature>
<dbReference type="EMBL" id="CP007141">
    <property type="protein sequence ID" value="AJC72952.1"/>
    <property type="molecule type" value="Genomic_DNA"/>
</dbReference>
<evidence type="ECO:0000256" key="6">
    <source>
        <dbReference type="ARBA" id="ARBA00022618"/>
    </source>
</evidence>
<dbReference type="SUPFAM" id="SSF51984">
    <property type="entry name" value="MurCD N-terminal domain"/>
    <property type="match status" value="1"/>
</dbReference>
<evidence type="ECO:0000256" key="12">
    <source>
        <dbReference type="ARBA" id="ARBA00023316"/>
    </source>
</evidence>
<keyword evidence="11" id="KW-0131">Cell cycle</keyword>
<evidence type="ECO:0000313" key="19">
    <source>
        <dbReference type="Proteomes" id="UP000077469"/>
    </source>
</evidence>
<dbReference type="GO" id="GO:0009252">
    <property type="term" value="P:peptidoglycan biosynthetic process"/>
    <property type="evidence" value="ECO:0007669"/>
    <property type="project" value="UniProtKB-UniRule"/>
</dbReference>
<evidence type="ECO:0000256" key="4">
    <source>
        <dbReference type="ARBA" id="ARBA00022490"/>
    </source>
</evidence>
<evidence type="ECO:0000256" key="10">
    <source>
        <dbReference type="ARBA" id="ARBA00022984"/>
    </source>
</evidence>
<keyword evidence="19" id="KW-1185">Reference proteome</keyword>
<dbReference type="Pfam" id="PF01225">
    <property type="entry name" value="Mur_ligase"/>
    <property type="match status" value="1"/>
</dbReference>
<evidence type="ECO:0000256" key="5">
    <source>
        <dbReference type="ARBA" id="ARBA00022598"/>
    </source>
</evidence>
<dbReference type="PANTHER" id="PTHR43445">
    <property type="entry name" value="UDP-N-ACETYLMURAMATE--L-ALANINE LIGASE-RELATED"/>
    <property type="match status" value="1"/>
</dbReference>
<keyword evidence="12" id="KW-0961">Cell wall biogenesis/degradation</keyword>
<evidence type="ECO:0000313" key="18">
    <source>
        <dbReference type="EMBL" id="AJC72952.1"/>
    </source>
</evidence>
<dbReference type="PATRIC" id="fig|1123384.7.peg.138"/>
<dbReference type="UniPathway" id="UPA00219"/>
<name>A0A0X1KNX3_9THEM</name>
<dbReference type="PaxDb" id="1123384-AJ81_00705"/>
<dbReference type="GO" id="GO:0005524">
    <property type="term" value="F:ATP binding"/>
    <property type="evidence" value="ECO:0007669"/>
    <property type="project" value="UniProtKB-KW"/>
</dbReference>
<dbReference type="GO" id="GO:0005737">
    <property type="term" value="C:cytoplasm"/>
    <property type="evidence" value="ECO:0007669"/>
    <property type="project" value="UniProtKB-SubCell"/>
</dbReference>
<evidence type="ECO:0000256" key="8">
    <source>
        <dbReference type="ARBA" id="ARBA00022840"/>
    </source>
</evidence>
<dbReference type="InterPro" id="IPR050061">
    <property type="entry name" value="MurCDEF_pg_biosynth"/>
</dbReference>
<dbReference type="Pfam" id="PF02875">
    <property type="entry name" value="Mur_ligase_C"/>
    <property type="match status" value="1"/>
</dbReference>
<dbReference type="NCBIfam" id="TIGR01082">
    <property type="entry name" value="murC"/>
    <property type="match status" value="1"/>
</dbReference>
<comment type="pathway">
    <text evidence="2">Cell wall biogenesis; peptidoglycan biosynthesis.</text>
</comment>
<evidence type="ECO:0000256" key="7">
    <source>
        <dbReference type="ARBA" id="ARBA00022741"/>
    </source>
</evidence>
<dbReference type="GO" id="GO:0008763">
    <property type="term" value="F:UDP-N-acetylmuramate-L-alanine ligase activity"/>
    <property type="evidence" value="ECO:0007669"/>
    <property type="project" value="UniProtKB-UniRule"/>
</dbReference>
<evidence type="ECO:0000259" key="16">
    <source>
        <dbReference type="Pfam" id="PF02875"/>
    </source>
</evidence>
<sequence length="442" mass="49580">MRIHFVGIGGVGMSSLAIHCHLMGHDVYGSDISRNEHTEVLERLGVKIFLGHTRENWLNPELLVHTPAVSANNPELLRAQEENVRIVTRFELLRQLVESSTQFAVTGSDGKTTTTAMLAHVLKAIGADPTVFLGGMNPSLEFGNYRKGSGPFVYELDESQPSFSSFHPTHLIITNARRDHLENFHGDESYYMSCFEKLAESAQNVVTFREDRLTSHLGHHTFGLNEGTCVLLDRKVERFEQLATIRLDGKTHKLRLRVPGLHNVLNAMAVVTLLWAAGFNPADAVKALSSFVGTYRRFSVTTIDESKNIYVVDDYAHTPDEIAWLIRTSREVFTGLKQVMIFQPHRYTRLAREDGNFAKALMDADEIYVTEVYGAFEQVLPNVSARMIVDGLKNHGKKAEYVPSPEELLMKVKPAPNTVYLFVGAGDIIDYSKKFVRESIST</sequence>
<accession>A0A0X1KNX3</accession>
<dbReference type="Gene3D" id="3.90.190.20">
    <property type="entry name" value="Mur ligase, C-terminal domain"/>
    <property type="match status" value="1"/>
</dbReference>
<dbReference type="PANTHER" id="PTHR43445:SF3">
    <property type="entry name" value="UDP-N-ACETYLMURAMATE--L-ALANINE LIGASE"/>
    <property type="match status" value="1"/>
</dbReference>
<dbReference type="Pfam" id="PF08245">
    <property type="entry name" value="Mur_ligase_M"/>
    <property type="match status" value="1"/>
</dbReference>
<dbReference type="OrthoDB" id="9804126at2"/>
<evidence type="ECO:0000256" key="14">
    <source>
        <dbReference type="NCBIfam" id="TIGR01082"/>
    </source>
</evidence>
<comment type="subcellular location">
    <subcellularLocation>
        <location evidence="1">Cytoplasm</location>
    </subcellularLocation>
</comment>
<dbReference type="EC" id="6.3.2.8" evidence="3 14"/>
<dbReference type="GO" id="GO:0051301">
    <property type="term" value="P:cell division"/>
    <property type="evidence" value="ECO:0007669"/>
    <property type="project" value="UniProtKB-KW"/>
</dbReference>
<evidence type="ECO:0000256" key="13">
    <source>
        <dbReference type="ARBA" id="ARBA00047833"/>
    </source>
</evidence>
<gene>
    <name evidence="18" type="ORF">AJ81_00705</name>
</gene>
<keyword evidence="9" id="KW-0133">Cell shape</keyword>
<evidence type="ECO:0000256" key="2">
    <source>
        <dbReference type="ARBA" id="ARBA00004752"/>
    </source>
</evidence>
<reference evidence="18 19" key="1">
    <citation type="submission" date="2014-01" db="EMBL/GenBank/DDBJ databases">
        <title>Genome sequencing of Thermotog hypogea.</title>
        <authorList>
            <person name="Zhang X."/>
            <person name="Alvare G."/>
            <person name="Fristensky B."/>
            <person name="Chen L."/>
            <person name="Suen T."/>
            <person name="Chen Q."/>
            <person name="Ma K."/>
        </authorList>
    </citation>
    <scope>NUCLEOTIDE SEQUENCE [LARGE SCALE GENOMIC DNA]</scope>
    <source>
        <strain evidence="18 19">DSM 11164</strain>
    </source>
</reference>
<dbReference type="AlphaFoldDB" id="A0A0X1KNX3"/>
<keyword evidence="4" id="KW-0963">Cytoplasm</keyword>
<dbReference type="InterPro" id="IPR000713">
    <property type="entry name" value="Mur_ligase_N"/>
</dbReference>
<keyword evidence="6" id="KW-0132">Cell division</keyword>
<evidence type="ECO:0000259" key="17">
    <source>
        <dbReference type="Pfam" id="PF08245"/>
    </source>
</evidence>
<dbReference type="GO" id="GO:0008360">
    <property type="term" value="P:regulation of cell shape"/>
    <property type="evidence" value="ECO:0007669"/>
    <property type="project" value="UniProtKB-KW"/>
</dbReference>
<keyword evidence="10" id="KW-0573">Peptidoglycan synthesis</keyword>
<dbReference type="SUPFAM" id="SSF53623">
    <property type="entry name" value="MurD-like peptide ligases, catalytic domain"/>
    <property type="match status" value="1"/>
</dbReference>
<evidence type="ECO:0000256" key="11">
    <source>
        <dbReference type="ARBA" id="ARBA00023306"/>
    </source>
</evidence>
<feature type="domain" description="Mur ligase central" evidence="17">
    <location>
        <begin position="105"/>
        <end position="273"/>
    </location>
</feature>
<dbReference type="InterPro" id="IPR036615">
    <property type="entry name" value="Mur_ligase_C_dom_sf"/>
</dbReference>
<organism evidence="18 19">
    <name type="scientific">Pseudothermotoga hypogea DSM 11164 = NBRC 106472</name>
    <dbReference type="NCBI Taxonomy" id="1123384"/>
    <lineage>
        <taxon>Bacteria</taxon>
        <taxon>Thermotogati</taxon>
        <taxon>Thermotogota</taxon>
        <taxon>Thermotogae</taxon>
        <taxon>Thermotogales</taxon>
        <taxon>Thermotogaceae</taxon>
        <taxon>Pseudothermotoga</taxon>
    </lineage>
</organism>
<dbReference type="KEGG" id="phy:AJ81_00705"/>